<dbReference type="Proteomes" id="UP001551675">
    <property type="component" value="Unassembled WGS sequence"/>
</dbReference>
<dbReference type="RefSeq" id="WP_358138823.1">
    <property type="nucleotide sequence ID" value="NZ_JBFALK010000021.1"/>
</dbReference>
<evidence type="ECO:0008006" key="4">
    <source>
        <dbReference type="Google" id="ProtNLM"/>
    </source>
</evidence>
<gene>
    <name evidence="2" type="ORF">AB0I59_32105</name>
</gene>
<keyword evidence="3" id="KW-1185">Reference proteome</keyword>
<dbReference type="EMBL" id="JBFALK010000021">
    <property type="protein sequence ID" value="MEV0973269.1"/>
    <property type="molecule type" value="Genomic_DNA"/>
</dbReference>
<organism evidence="2 3">
    <name type="scientific">Microtetraspora glauca</name>
    <dbReference type="NCBI Taxonomy" id="1996"/>
    <lineage>
        <taxon>Bacteria</taxon>
        <taxon>Bacillati</taxon>
        <taxon>Actinomycetota</taxon>
        <taxon>Actinomycetes</taxon>
        <taxon>Streptosporangiales</taxon>
        <taxon>Streptosporangiaceae</taxon>
        <taxon>Microtetraspora</taxon>
    </lineage>
</organism>
<feature type="region of interest" description="Disordered" evidence="1">
    <location>
        <begin position="1"/>
        <end position="23"/>
    </location>
</feature>
<proteinExistence type="predicted"/>
<protein>
    <recommendedName>
        <fullName evidence="4">Integrase</fullName>
    </recommendedName>
</protein>
<evidence type="ECO:0000313" key="3">
    <source>
        <dbReference type="Proteomes" id="UP001551675"/>
    </source>
</evidence>
<comment type="caution">
    <text evidence="2">The sequence shown here is derived from an EMBL/GenBank/DDBJ whole genome shotgun (WGS) entry which is preliminary data.</text>
</comment>
<sequence length="42" mass="4371">MAEVQELLGHASPATAQSDNRGCHKLDSHATYRMASTLGGGT</sequence>
<reference evidence="2 3" key="1">
    <citation type="submission" date="2024-06" db="EMBL/GenBank/DDBJ databases">
        <title>The Natural Products Discovery Center: Release of the First 8490 Sequenced Strains for Exploring Actinobacteria Biosynthetic Diversity.</title>
        <authorList>
            <person name="Kalkreuter E."/>
            <person name="Kautsar S.A."/>
            <person name="Yang D."/>
            <person name="Bader C.D."/>
            <person name="Teijaro C.N."/>
            <person name="Fluegel L."/>
            <person name="Davis C.M."/>
            <person name="Simpson J.R."/>
            <person name="Lauterbach L."/>
            <person name="Steele A.D."/>
            <person name="Gui C."/>
            <person name="Meng S."/>
            <person name="Li G."/>
            <person name="Viehrig K."/>
            <person name="Ye F."/>
            <person name="Su P."/>
            <person name="Kiefer A.F."/>
            <person name="Nichols A."/>
            <person name="Cepeda A.J."/>
            <person name="Yan W."/>
            <person name="Fan B."/>
            <person name="Jiang Y."/>
            <person name="Adhikari A."/>
            <person name="Zheng C.-J."/>
            <person name="Schuster L."/>
            <person name="Cowan T.M."/>
            <person name="Smanski M.J."/>
            <person name="Chevrette M.G."/>
            <person name="De Carvalho L.P.S."/>
            <person name="Shen B."/>
        </authorList>
    </citation>
    <scope>NUCLEOTIDE SEQUENCE [LARGE SCALE GENOMIC DNA]</scope>
    <source>
        <strain evidence="2 3">NPDC050100</strain>
    </source>
</reference>
<evidence type="ECO:0000313" key="2">
    <source>
        <dbReference type="EMBL" id="MEV0973269.1"/>
    </source>
</evidence>
<name>A0ABV3GNR7_MICGL</name>
<evidence type="ECO:0000256" key="1">
    <source>
        <dbReference type="SAM" id="MobiDB-lite"/>
    </source>
</evidence>
<accession>A0ABV3GNR7</accession>